<dbReference type="GO" id="GO:0043565">
    <property type="term" value="F:sequence-specific DNA binding"/>
    <property type="evidence" value="ECO:0007669"/>
    <property type="project" value="InterPro"/>
</dbReference>
<dbReference type="InterPro" id="IPR025422">
    <property type="entry name" value="TGA_domain"/>
</dbReference>
<dbReference type="GO" id="GO:0006351">
    <property type="term" value="P:DNA-templated transcription"/>
    <property type="evidence" value="ECO:0007669"/>
    <property type="project" value="InterPro"/>
</dbReference>
<protein>
    <recommendedName>
        <fullName evidence="3">DOG1 domain-containing protein</fullName>
    </recommendedName>
</protein>
<feature type="compositionally biased region" description="Acidic residues" evidence="2">
    <location>
        <begin position="72"/>
        <end position="81"/>
    </location>
</feature>
<evidence type="ECO:0000256" key="1">
    <source>
        <dbReference type="SAM" id="Coils"/>
    </source>
</evidence>
<evidence type="ECO:0000313" key="4">
    <source>
        <dbReference type="EMBL" id="CAH1422974.1"/>
    </source>
</evidence>
<dbReference type="PANTHER" id="PTHR47209:SF4">
    <property type="entry name" value="SEED DORMANCY CONTROL PROTEIN"/>
    <property type="match status" value="1"/>
</dbReference>
<feature type="domain" description="DOG1" evidence="3">
    <location>
        <begin position="100"/>
        <end position="287"/>
    </location>
</feature>
<proteinExistence type="predicted"/>
<dbReference type="PANTHER" id="PTHR47209">
    <property type="entry name" value="OS06G0639500 PROTEIN"/>
    <property type="match status" value="1"/>
</dbReference>
<keyword evidence="5" id="KW-1185">Reference proteome</keyword>
<dbReference type="EMBL" id="CAKMRJ010001112">
    <property type="protein sequence ID" value="CAH1422974.1"/>
    <property type="molecule type" value="Genomic_DNA"/>
</dbReference>
<name>A0AAU9MFS9_9ASTR</name>
<feature type="region of interest" description="Disordered" evidence="2">
    <location>
        <begin position="43"/>
        <end position="83"/>
    </location>
</feature>
<accession>A0AAU9MFS9</accession>
<feature type="coiled-coil region" evidence="1">
    <location>
        <begin position="111"/>
        <end position="138"/>
    </location>
</feature>
<keyword evidence="1" id="KW-0175">Coiled coil</keyword>
<evidence type="ECO:0000313" key="5">
    <source>
        <dbReference type="Proteomes" id="UP001157418"/>
    </source>
</evidence>
<sequence length="314" mass="36158">MCVYMGRRGLFGARMCHVCVYIYRNRARKLKQNLARNYTITMTEKKQKDTKKASSQSKPCMSNQDRGKAVLDDEEESEDPPTEQIRCLTLHSQNSPKLGESFSWKRYRLWKQDRYHRSARLERQLKSLEDRIDKQLKRFQAQYSRAKNPTRPKDVAELLMRKSSPPLELATLSWLGATQKAISQLIHDLRIEEAVIDEEMMEIQANCILRIPFAIANEKPNGSTLDQVNSELKKVHRLIVKAQNFRTNALETVVKKILCQSDAAEFLVAFDGIQETVHQFSKDYKMRKGPVTVPLISGSEIVGVDSGYSLCKFL</sequence>
<dbReference type="InterPro" id="IPR053293">
    <property type="entry name" value="OCM_Kinase"/>
</dbReference>
<comment type="caution">
    <text evidence="4">The sequence shown here is derived from an EMBL/GenBank/DDBJ whole genome shotgun (WGS) entry which is preliminary data.</text>
</comment>
<evidence type="ECO:0000256" key="2">
    <source>
        <dbReference type="SAM" id="MobiDB-lite"/>
    </source>
</evidence>
<reference evidence="4 5" key="1">
    <citation type="submission" date="2022-01" db="EMBL/GenBank/DDBJ databases">
        <authorList>
            <person name="Xiong W."/>
            <person name="Schranz E."/>
        </authorList>
    </citation>
    <scope>NUCLEOTIDE SEQUENCE [LARGE SCALE GENOMIC DNA]</scope>
</reference>
<evidence type="ECO:0000259" key="3">
    <source>
        <dbReference type="PROSITE" id="PS51806"/>
    </source>
</evidence>
<dbReference type="AlphaFoldDB" id="A0AAU9MFS9"/>
<gene>
    <name evidence="4" type="ORF">LVIROSA_LOCUS10273</name>
</gene>
<dbReference type="Proteomes" id="UP001157418">
    <property type="component" value="Unassembled WGS sequence"/>
</dbReference>
<organism evidence="4 5">
    <name type="scientific">Lactuca virosa</name>
    <dbReference type="NCBI Taxonomy" id="75947"/>
    <lineage>
        <taxon>Eukaryota</taxon>
        <taxon>Viridiplantae</taxon>
        <taxon>Streptophyta</taxon>
        <taxon>Embryophyta</taxon>
        <taxon>Tracheophyta</taxon>
        <taxon>Spermatophyta</taxon>
        <taxon>Magnoliopsida</taxon>
        <taxon>eudicotyledons</taxon>
        <taxon>Gunneridae</taxon>
        <taxon>Pentapetalae</taxon>
        <taxon>asterids</taxon>
        <taxon>campanulids</taxon>
        <taxon>Asterales</taxon>
        <taxon>Asteraceae</taxon>
        <taxon>Cichorioideae</taxon>
        <taxon>Cichorieae</taxon>
        <taxon>Lactucinae</taxon>
        <taxon>Lactuca</taxon>
    </lineage>
</organism>
<feature type="compositionally biased region" description="Polar residues" evidence="2">
    <location>
        <begin position="53"/>
        <end position="64"/>
    </location>
</feature>
<dbReference type="PROSITE" id="PS51806">
    <property type="entry name" value="DOG1"/>
    <property type="match status" value="1"/>
</dbReference>
<feature type="compositionally biased region" description="Basic and acidic residues" evidence="2">
    <location>
        <begin position="43"/>
        <end position="52"/>
    </location>
</feature>